<evidence type="ECO:0000259" key="4">
    <source>
        <dbReference type="Pfam" id="PF20789"/>
    </source>
</evidence>
<comment type="similarity">
    <text evidence="1">Belongs to the C/M/P thioester hydrolase family.</text>
</comment>
<dbReference type="STRING" id="215250.A0A316YHC9"/>
<dbReference type="InParanoid" id="A0A316YHC9"/>
<keyword evidence="6" id="KW-1185">Reference proteome</keyword>
<dbReference type="Pfam" id="PF20789">
    <property type="entry name" value="4HBT_3C"/>
    <property type="match status" value="1"/>
</dbReference>
<dbReference type="Pfam" id="PF13622">
    <property type="entry name" value="4HBT_3"/>
    <property type="match status" value="1"/>
</dbReference>
<dbReference type="GO" id="GO:0006637">
    <property type="term" value="P:acyl-CoA metabolic process"/>
    <property type="evidence" value="ECO:0007669"/>
    <property type="project" value="InterPro"/>
</dbReference>
<organism evidence="5 6">
    <name type="scientific">Acaromyces ingoldii</name>
    <dbReference type="NCBI Taxonomy" id="215250"/>
    <lineage>
        <taxon>Eukaryota</taxon>
        <taxon>Fungi</taxon>
        <taxon>Dikarya</taxon>
        <taxon>Basidiomycota</taxon>
        <taxon>Ustilaginomycotina</taxon>
        <taxon>Exobasidiomycetes</taxon>
        <taxon>Exobasidiales</taxon>
        <taxon>Cryptobasidiaceae</taxon>
        <taxon>Acaromyces</taxon>
    </lineage>
</organism>
<protein>
    <recommendedName>
        <fullName evidence="7">Thioesterase/thiol ester dehydrase-isomerase</fullName>
    </recommendedName>
</protein>
<evidence type="ECO:0000256" key="1">
    <source>
        <dbReference type="ARBA" id="ARBA00006538"/>
    </source>
</evidence>
<dbReference type="PANTHER" id="PTHR11066">
    <property type="entry name" value="ACYL-COA THIOESTERASE"/>
    <property type="match status" value="1"/>
</dbReference>
<dbReference type="GO" id="GO:0005782">
    <property type="term" value="C:peroxisomal matrix"/>
    <property type="evidence" value="ECO:0007669"/>
    <property type="project" value="UniProtKB-SubCell"/>
</dbReference>
<dbReference type="Gene3D" id="2.40.160.210">
    <property type="entry name" value="Acyl-CoA thioesterase, double hotdog domain"/>
    <property type="match status" value="1"/>
</dbReference>
<dbReference type="AlphaFoldDB" id="A0A316YHC9"/>
<feature type="domain" description="Acyl-CoA thioesterase-like N-terminal HotDog" evidence="3">
    <location>
        <begin position="50"/>
        <end position="128"/>
    </location>
</feature>
<dbReference type="Proteomes" id="UP000245768">
    <property type="component" value="Unassembled WGS sequence"/>
</dbReference>
<keyword evidence="2" id="KW-0378">Hydrolase</keyword>
<dbReference type="CDD" id="cd03445">
    <property type="entry name" value="Thioesterase_II_repeat2"/>
    <property type="match status" value="1"/>
</dbReference>
<reference evidence="5 6" key="1">
    <citation type="journal article" date="2018" name="Mol. Biol. Evol.">
        <title>Broad Genomic Sampling Reveals a Smut Pathogenic Ancestry of the Fungal Clade Ustilaginomycotina.</title>
        <authorList>
            <person name="Kijpornyongpan T."/>
            <person name="Mondo S.J."/>
            <person name="Barry K."/>
            <person name="Sandor L."/>
            <person name="Lee J."/>
            <person name="Lipzen A."/>
            <person name="Pangilinan J."/>
            <person name="LaButti K."/>
            <person name="Hainaut M."/>
            <person name="Henrissat B."/>
            <person name="Grigoriev I.V."/>
            <person name="Spatafora J.W."/>
            <person name="Aime M.C."/>
        </authorList>
    </citation>
    <scope>NUCLEOTIDE SEQUENCE [LARGE SCALE GENOMIC DNA]</scope>
    <source>
        <strain evidence="5 6">MCA 4198</strain>
    </source>
</reference>
<accession>A0A316YHC9</accession>
<dbReference type="GO" id="GO:0047617">
    <property type="term" value="F:fatty acyl-CoA hydrolase activity"/>
    <property type="evidence" value="ECO:0007669"/>
    <property type="project" value="InterPro"/>
</dbReference>
<dbReference type="InterPro" id="IPR049450">
    <property type="entry name" value="ACOT8-like_C"/>
</dbReference>
<dbReference type="PANTHER" id="PTHR11066:SF35">
    <property type="entry name" value="ACYL-COA THIOESTERASE II"/>
    <property type="match status" value="1"/>
</dbReference>
<gene>
    <name evidence="5" type="ORF">FA10DRAFT_269260</name>
</gene>
<evidence type="ECO:0000313" key="5">
    <source>
        <dbReference type="EMBL" id="PWN88018.1"/>
    </source>
</evidence>
<dbReference type="OrthoDB" id="68328at2759"/>
<dbReference type="InterPro" id="IPR042171">
    <property type="entry name" value="Acyl-CoA_hotdog"/>
</dbReference>
<name>A0A316YHC9_9BASI</name>
<dbReference type="InterPro" id="IPR029069">
    <property type="entry name" value="HotDog_dom_sf"/>
</dbReference>
<dbReference type="InterPro" id="IPR049449">
    <property type="entry name" value="TesB_ACOT8-like_N"/>
</dbReference>
<evidence type="ECO:0000259" key="3">
    <source>
        <dbReference type="Pfam" id="PF13622"/>
    </source>
</evidence>
<dbReference type="GO" id="GO:0009062">
    <property type="term" value="P:fatty acid catabolic process"/>
    <property type="evidence" value="ECO:0007669"/>
    <property type="project" value="TreeGrafter"/>
</dbReference>
<dbReference type="EMBL" id="KZ819639">
    <property type="protein sequence ID" value="PWN88018.1"/>
    <property type="molecule type" value="Genomic_DNA"/>
</dbReference>
<sequence length="377" mass="41825">MASTKRGNDVGDVIRGASMNYVLGLRPGTDADSFVSYYPPLPMREGVPLSYGGFALSLSMNAALQTVEDAVYFHPYSVLGNYLGPTTGNVDLELKVTRLRDTRTFKTRQVTAFQTVKGAKRACMTLTLDCVRRSAGSADDKDGGRDKELPDVVSLDVQPDPHPEHHSNLKMLHDQLDEDVKTGLLPAKPRKLHAMLFGEATHCIDLKHPRHGFNYQTIEGFFPKAKTTQDHLSIPQRVVMDWFHAKEPPEAKESTKPHSEGMLLPPTLQTASACFLLFAMDAFLPITPLVLSRTPLPKAQAHALDFSLRFHMDEDLDAQGSWFYREIKTLTAKGHRSFNTARVWQERGDGSLTLAATMSQSCLLRPLPPPAKPSSKM</sequence>
<dbReference type="SUPFAM" id="SSF54637">
    <property type="entry name" value="Thioesterase/thiol ester dehydrase-isomerase"/>
    <property type="match status" value="2"/>
</dbReference>
<dbReference type="GeneID" id="37044600"/>
<evidence type="ECO:0000313" key="6">
    <source>
        <dbReference type="Proteomes" id="UP000245768"/>
    </source>
</evidence>
<evidence type="ECO:0008006" key="7">
    <source>
        <dbReference type="Google" id="ProtNLM"/>
    </source>
</evidence>
<dbReference type="InterPro" id="IPR003703">
    <property type="entry name" value="Acyl_CoA_thio"/>
</dbReference>
<evidence type="ECO:0000256" key="2">
    <source>
        <dbReference type="ARBA" id="ARBA00022801"/>
    </source>
</evidence>
<proteinExistence type="inferred from homology"/>
<feature type="domain" description="Acyl-CoA thioesterase-like C-terminal" evidence="4">
    <location>
        <begin position="255"/>
        <end position="363"/>
    </location>
</feature>
<dbReference type="RefSeq" id="XP_025375216.1">
    <property type="nucleotide sequence ID" value="XM_025522684.1"/>
</dbReference>